<comment type="similarity">
    <text evidence="1 3">Belongs to the UreD family.</text>
</comment>
<dbReference type="PANTHER" id="PTHR33643:SF1">
    <property type="entry name" value="UREASE ACCESSORY PROTEIN D"/>
    <property type="match status" value="1"/>
</dbReference>
<dbReference type="OrthoDB" id="9807968at2"/>
<dbReference type="GO" id="GO:0005737">
    <property type="term" value="C:cytoplasm"/>
    <property type="evidence" value="ECO:0007669"/>
    <property type="project" value="UniProtKB-SubCell"/>
</dbReference>
<sequence>MENWTGTLRLDVEERQGKTVAKNVYFQGALKVMRPVYHDDSGQACYYILNPGGGYLDGDRYNLQFSLKEKTKLTLTTQSATKVYKTPNQHAYQETEFILKKGSYLEYIPDPLIMYRNARYKQKNVIRMEQGATLIYSDIITPGWSPDGEQFSYDQLQLMNEVYMDDELVMYDHIKLNPAEQDMKAIGFMEGYTHLGSMIVIGEQTNADLLDRLYNSMSHDENEYRMGLSMLPVKGFTIRVLANKTQTIERLFTECHQIISEAWFNTKPSFLRKY</sequence>
<evidence type="ECO:0000313" key="4">
    <source>
        <dbReference type="EMBL" id="KMY51523.1"/>
    </source>
</evidence>
<dbReference type="HAMAP" id="MF_01384">
    <property type="entry name" value="UreD"/>
    <property type="match status" value="1"/>
</dbReference>
<keyword evidence="2 3" id="KW-0143">Chaperone</keyword>
<dbReference type="GO" id="GO:0016151">
    <property type="term" value="F:nickel cation binding"/>
    <property type="evidence" value="ECO:0007669"/>
    <property type="project" value="UniProtKB-UniRule"/>
</dbReference>
<comment type="subunit">
    <text evidence="3">UreD, UreF and UreG form a complex that acts as a GTP-hydrolysis-dependent molecular chaperone, activating the urease apoprotein by helping to assemble the nickel containing metallocenter of UreC. The UreE protein probably delivers the nickel.</text>
</comment>
<dbReference type="STRING" id="1679170.AC625_19880"/>
<dbReference type="AlphaFoldDB" id="A0A0K9GXZ4"/>
<evidence type="ECO:0000256" key="1">
    <source>
        <dbReference type="ARBA" id="ARBA00007177"/>
    </source>
</evidence>
<name>A0A0K9GXZ4_9BACI</name>
<keyword evidence="3" id="KW-0996">Nickel insertion</keyword>
<evidence type="ECO:0000256" key="3">
    <source>
        <dbReference type="HAMAP-Rule" id="MF_01384"/>
    </source>
</evidence>
<dbReference type="InterPro" id="IPR002669">
    <property type="entry name" value="UreD"/>
</dbReference>
<comment type="subcellular location">
    <subcellularLocation>
        <location evidence="3">Cytoplasm</location>
    </subcellularLocation>
</comment>
<proteinExistence type="inferred from homology"/>
<dbReference type="Pfam" id="PF01774">
    <property type="entry name" value="UreD"/>
    <property type="match status" value="1"/>
</dbReference>
<organism evidence="4 5">
    <name type="scientific">Peribacillus loiseleuriae</name>
    <dbReference type="NCBI Taxonomy" id="1679170"/>
    <lineage>
        <taxon>Bacteria</taxon>
        <taxon>Bacillati</taxon>
        <taxon>Bacillota</taxon>
        <taxon>Bacilli</taxon>
        <taxon>Bacillales</taxon>
        <taxon>Bacillaceae</taxon>
        <taxon>Peribacillus</taxon>
    </lineage>
</organism>
<evidence type="ECO:0000256" key="2">
    <source>
        <dbReference type="ARBA" id="ARBA00023186"/>
    </source>
</evidence>
<protein>
    <recommendedName>
        <fullName evidence="3">Urease accessory protein UreD</fullName>
    </recommendedName>
</protein>
<keyword evidence="5" id="KW-1185">Reference proteome</keyword>
<dbReference type="EMBL" id="LFZW01000001">
    <property type="protein sequence ID" value="KMY51523.1"/>
    <property type="molecule type" value="Genomic_DNA"/>
</dbReference>
<dbReference type="PATRIC" id="fig|1679170.3.peg.4516"/>
<evidence type="ECO:0000313" key="5">
    <source>
        <dbReference type="Proteomes" id="UP000037146"/>
    </source>
</evidence>
<keyword evidence="3" id="KW-0963">Cytoplasm</keyword>
<accession>A0A0K9GXZ4</accession>
<dbReference type="RefSeq" id="WP_049682874.1">
    <property type="nucleotide sequence ID" value="NZ_LFZW01000001.1"/>
</dbReference>
<dbReference type="PANTHER" id="PTHR33643">
    <property type="entry name" value="UREASE ACCESSORY PROTEIN D"/>
    <property type="match status" value="1"/>
</dbReference>
<gene>
    <name evidence="3" type="primary">ureD</name>
    <name evidence="4" type="ORF">AC625_19880</name>
</gene>
<dbReference type="Proteomes" id="UP000037146">
    <property type="component" value="Unassembled WGS sequence"/>
</dbReference>
<comment type="function">
    <text evidence="3">Required for maturation of urease via the functional incorporation of the urease nickel metallocenter.</text>
</comment>
<reference evidence="5" key="1">
    <citation type="submission" date="2015-07" db="EMBL/GenBank/DDBJ databases">
        <title>Genome sequencing project for genomic taxonomy and phylogenomics of Bacillus-like bacteria.</title>
        <authorList>
            <person name="Liu B."/>
            <person name="Wang J."/>
            <person name="Zhu Y."/>
            <person name="Liu G."/>
            <person name="Chen Q."/>
            <person name="Chen Z."/>
            <person name="Lan J."/>
            <person name="Che J."/>
            <person name="Ge C."/>
            <person name="Shi H."/>
            <person name="Pan Z."/>
            <person name="Liu X."/>
        </authorList>
    </citation>
    <scope>NUCLEOTIDE SEQUENCE [LARGE SCALE GENOMIC DNA]</scope>
    <source>
        <strain evidence="5">FJAT-27997</strain>
    </source>
</reference>
<comment type="caution">
    <text evidence="4">The sequence shown here is derived from an EMBL/GenBank/DDBJ whole genome shotgun (WGS) entry which is preliminary data.</text>
</comment>